<dbReference type="GeneID" id="109377210"/>
<dbReference type="FunFam" id="1.10.20.10:FF:000043">
    <property type="entry name" value="Histone H2B"/>
    <property type="match status" value="1"/>
</dbReference>
<evidence type="ECO:0000259" key="3">
    <source>
        <dbReference type="Pfam" id="PF00125"/>
    </source>
</evidence>
<proteinExistence type="inferred from homology"/>
<evidence type="ECO:0000256" key="2">
    <source>
        <dbReference type="SAM" id="MobiDB-lite"/>
    </source>
</evidence>
<dbReference type="GO" id="GO:0030527">
    <property type="term" value="F:structural constituent of chromatin"/>
    <property type="evidence" value="ECO:0007669"/>
    <property type="project" value="InterPro"/>
</dbReference>
<comment type="similarity">
    <text evidence="1">Belongs to the histone H2B family.</text>
</comment>
<dbReference type="AlphaFoldDB" id="A0A8B7QLM1"/>
<dbReference type="Proteomes" id="UP000694851">
    <property type="component" value="Unplaced"/>
</dbReference>
<sequence length="138" mass="16013">MAEPIFEAPSEEPEGTTEPAEAPPEILKQKQLKHHCRRRRRRRRRSTNSFTIYFHRVLKNVHQGLSLSQEAVSVMDSFVKDMFERIIDEASHLVRNTQRATINLEEIETAVRLLLPGKLGRFAVHEGTNAVLRYICHK</sequence>
<dbReference type="GO" id="GO:0000786">
    <property type="term" value="C:nucleosome"/>
    <property type="evidence" value="ECO:0007669"/>
    <property type="project" value="InterPro"/>
</dbReference>
<gene>
    <name evidence="5" type="primary">LOC109377210</name>
</gene>
<dbReference type="SUPFAM" id="SSF47113">
    <property type="entry name" value="Histone-fold"/>
    <property type="match status" value="1"/>
</dbReference>
<dbReference type="GO" id="GO:0003677">
    <property type="term" value="F:DNA binding"/>
    <property type="evidence" value="ECO:0007669"/>
    <property type="project" value="InterPro"/>
</dbReference>
<dbReference type="GO" id="GO:0046982">
    <property type="term" value="F:protein heterodimerization activity"/>
    <property type="evidence" value="ECO:0007669"/>
    <property type="project" value="InterPro"/>
</dbReference>
<dbReference type="InterPro" id="IPR009072">
    <property type="entry name" value="Histone-fold"/>
</dbReference>
<keyword evidence="4" id="KW-1185">Reference proteome</keyword>
<name>A0A8B7QLM1_HIPAR</name>
<dbReference type="InterPro" id="IPR007125">
    <property type="entry name" value="H2A/H2B/H3"/>
</dbReference>
<evidence type="ECO:0000256" key="1">
    <source>
        <dbReference type="ARBA" id="ARBA00006846"/>
    </source>
</evidence>
<dbReference type="OrthoDB" id="9633318at2759"/>
<dbReference type="PANTHER" id="PTHR23428">
    <property type="entry name" value="HISTONE H2B"/>
    <property type="match status" value="1"/>
</dbReference>
<organism evidence="4 5">
    <name type="scientific">Hipposideros armiger</name>
    <name type="common">Great Himalayan leaf-nosed bat</name>
    <dbReference type="NCBI Taxonomy" id="186990"/>
    <lineage>
        <taxon>Eukaryota</taxon>
        <taxon>Metazoa</taxon>
        <taxon>Chordata</taxon>
        <taxon>Craniata</taxon>
        <taxon>Vertebrata</taxon>
        <taxon>Euteleostomi</taxon>
        <taxon>Mammalia</taxon>
        <taxon>Eutheria</taxon>
        <taxon>Laurasiatheria</taxon>
        <taxon>Chiroptera</taxon>
        <taxon>Yinpterochiroptera</taxon>
        <taxon>Rhinolophoidea</taxon>
        <taxon>Hipposideridae</taxon>
        <taxon>Hipposideros</taxon>
    </lineage>
</organism>
<feature type="domain" description="Core Histone H2A/H2B/H3" evidence="3">
    <location>
        <begin position="38"/>
        <end position="113"/>
    </location>
</feature>
<protein>
    <submittedName>
        <fullName evidence="5">Late histone H2B.L4-like</fullName>
    </submittedName>
</protein>
<evidence type="ECO:0000313" key="5">
    <source>
        <dbReference type="RefSeq" id="XP_019489025.1"/>
    </source>
</evidence>
<dbReference type="RefSeq" id="XP_019489025.1">
    <property type="nucleotide sequence ID" value="XM_019633480.1"/>
</dbReference>
<dbReference type="GO" id="GO:0005634">
    <property type="term" value="C:nucleus"/>
    <property type="evidence" value="ECO:0007669"/>
    <property type="project" value="UniProtKB-ARBA"/>
</dbReference>
<dbReference type="Pfam" id="PF00125">
    <property type="entry name" value="Histone"/>
    <property type="match status" value="1"/>
</dbReference>
<dbReference type="SMART" id="SM00427">
    <property type="entry name" value="H2B"/>
    <property type="match status" value="1"/>
</dbReference>
<feature type="region of interest" description="Disordered" evidence="2">
    <location>
        <begin position="1"/>
        <end position="23"/>
    </location>
</feature>
<dbReference type="KEGG" id="hai:109377210"/>
<accession>A0A8B7QLM1</accession>
<dbReference type="CDD" id="cd22910">
    <property type="entry name" value="HFD_H2B"/>
    <property type="match status" value="1"/>
</dbReference>
<reference evidence="5" key="1">
    <citation type="submission" date="2025-08" db="UniProtKB">
        <authorList>
            <consortium name="RefSeq"/>
        </authorList>
    </citation>
    <scope>IDENTIFICATION</scope>
    <source>
        <tissue evidence="5">Muscle</tissue>
    </source>
</reference>
<evidence type="ECO:0000313" key="4">
    <source>
        <dbReference type="Proteomes" id="UP000694851"/>
    </source>
</evidence>
<dbReference type="PRINTS" id="PR00621">
    <property type="entry name" value="HISTONEH2B"/>
</dbReference>
<dbReference type="Gene3D" id="1.10.20.10">
    <property type="entry name" value="Histone, subunit A"/>
    <property type="match status" value="1"/>
</dbReference>
<dbReference type="InterPro" id="IPR000558">
    <property type="entry name" value="Histone_H2B"/>
</dbReference>